<accession>A0ABP9WG32</accession>
<dbReference type="EMBL" id="BAABRP010000036">
    <property type="protein sequence ID" value="GAA5515063.1"/>
    <property type="molecule type" value="Genomic_DNA"/>
</dbReference>
<feature type="domain" description="CMP/dCMP-type deaminase" evidence="1">
    <location>
        <begin position="1"/>
        <end position="71"/>
    </location>
</feature>
<name>A0ABP9WG32_9DEIO</name>
<dbReference type="InterPro" id="IPR002125">
    <property type="entry name" value="CMP_dCMP_dom"/>
</dbReference>
<comment type="caution">
    <text evidence="2">The sequence shown here is derived from an EMBL/GenBank/DDBJ whole genome shotgun (WGS) entry which is preliminary data.</text>
</comment>
<proteinExistence type="predicted"/>
<evidence type="ECO:0000313" key="2">
    <source>
        <dbReference type="EMBL" id="GAA5515063.1"/>
    </source>
</evidence>
<dbReference type="Proteomes" id="UP001401887">
    <property type="component" value="Unassembled WGS sequence"/>
</dbReference>
<sequence length="71" mass="7178">MHRCLALAETAKAGGDVPVGALVLLAGRVMGEGVEGMRTFSDPAAHAELAAVRAACHTLGTRDLSGAVHGR</sequence>
<organism evidence="2 3">
    <name type="scientific">Deinococcus carri</name>
    <dbReference type="NCBI Taxonomy" id="1211323"/>
    <lineage>
        <taxon>Bacteria</taxon>
        <taxon>Thermotogati</taxon>
        <taxon>Deinococcota</taxon>
        <taxon>Deinococci</taxon>
        <taxon>Deinococcales</taxon>
        <taxon>Deinococcaceae</taxon>
        <taxon>Deinococcus</taxon>
    </lineage>
</organism>
<keyword evidence="3" id="KW-1185">Reference proteome</keyword>
<evidence type="ECO:0000313" key="3">
    <source>
        <dbReference type="Proteomes" id="UP001401887"/>
    </source>
</evidence>
<evidence type="ECO:0000259" key="1">
    <source>
        <dbReference type="PROSITE" id="PS51747"/>
    </source>
</evidence>
<protein>
    <submittedName>
        <fullName evidence="2">tRNA-specific adenosine deaminase</fullName>
    </submittedName>
</protein>
<dbReference type="Gene3D" id="3.40.140.10">
    <property type="entry name" value="Cytidine Deaminase, domain 2"/>
    <property type="match status" value="1"/>
</dbReference>
<dbReference type="PROSITE" id="PS51747">
    <property type="entry name" value="CYT_DCMP_DEAMINASES_2"/>
    <property type="match status" value="1"/>
</dbReference>
<reference evidence="2 3" key="1">
    <citation type="submission" date="2024-02" db="EMBL/GenBank/DDBJ databases">
        <title>Deinococcus carri NBRC 110142.</title>
        <authorList>
            <person name="Ichikawa N."/>
            <person name="Katano-Makiyama Y."/>
            <person name="Hidaka K."/>
        </authorList>
    </citation>
    <scope>NUCLEOTIDE SEQUENCE [LARGE SCALE GENOMIC DNA]</scope>
    <source>
        <strain evidence="2 3">NBRC 110142</strain>
    </source>
</reference>
<dbReference type="InterPro" id="IPR016193">
    <property type="entry name" value="Cytidine_deaminase-like"/>
</dbReference>
<dbReference type="SUPFAM" id="SSF53927">
    <property type="entry name" value="Cytidine deaminase-like"/>
    <property type="match status" value="1"/>
</dbReference>
<gene>
    <name evidence="2" type="primary">tadA_3</name>
    <name evidence="2" type="ORF">Dcar01_03827</name>
</gene>
<dbReference type="Pfam" id="PF00383">
    <property type="entry name" value="dCMP_cyt_deam_1"/>
    <property type="match status" value="1"/>
</dbReference>